<evidence type="ECO:0000256" key="2">
    <source>
        <dbReference type="ARBA" id="ARBA00022801"/>
    </source>
</evidence>
<comment type="catalytic activity">
    <reaction evidence="4">
        <text>N(7)-methyl-GTP + H2O = N(7)-methyl-GMP + diphosphate + H(+)</text>
        <dbReference type="Rhea" id="RHEA:58744"/>
        <dbReference type="ChEBI" id="CHEBI:15377"/>
        <dbReference type="ChEBI" id="CHEBI:15378"/>
        <dbReference type="ChEBI" id="CHEBI:33019"/>
        <dbReference type="ChEBI" id="CHEBI:58285"/>
        <dbReference type="ChEBI" id="CHEBI:87133"/>
    </reaction>
</comment>
<keyword evidence="4" id="KW-0963">Cytoplasm</keyword>
<dbReference type="CDD" id="cd00555">
    <property type="entry name" value="Maf"/>
    <property type="match status" value="1"/>
</dbReference>
<evidence type="ECO:0000313" key="6">
    <source>
        <dbReference type="Proteomes" id="UP000443582"/>
    </source>
</evidence>
<evidence type="ECO:0000313" key="5">
    <source>
        <dbReference type="EMBL" id="RZF20576.1"/>
    </source>
</evidence>
<dbReference type="Pfam" id="PF02545">
    <property type="entry name" value="Maf"/>
    <property type="match status" value="1"/>
</dbReference>
<comment type="subcellular location">
    <subcellularLocation>
        <location evidence="4">Cytoplasm</location>
    </subcellularLocation>
</comment>
<comment type="caution">
    <text evidence="5">The sequence shown here is derived from an EMBL/GenBank/DDBJ whole genome shotgun (WGS) entry which is preliminary data.</text>
</comment>
<keyword evidence="6" id="KW-1185">Reference proteome</keyword>
<dbReference type="HAMAP" id="MF_00528">
    <property type="entry name" value="Maf"/>
    <property type="match status" value="1"/>
</dbReference>
<dbReference type="InterPro" id="IPR029001">
    <property type="entry name" value="ITPase-like_fam"/>
</dbReference>
<comment type="caution">
    <text evidence="4">Lacks conserved residue(s) required for the propagation of feature annotation.</text>
</comment>
<dbReference type="PIRSF" id="PIRSF006305">
    <property type="entry name" value="Maf"/>
    <property type="match status" value="1"/>
</dbReference>
<evidence type="ECO:0000256" key="1">
    <source>
        <dbReference type="ARBA" id="ARBA00001968"/>
    </source>
</evidence>
<dbReference type="PANTHER" id="PTHR43213">
    <property type="entry name" value="BIFUNCTIONAL DTTP/UTP PYROPHOSPHATASE/METHYLTRANSFERASE PROTEIN-RELATED"/>
    <property type="match status" value="1"/>
</dbReference>
<sequence length="191" mass="21160">MQLILGSSSQFRQNQLKQLGLDFTCVSPNIDEEAIKNDGISPLEVSRQLSLQKAQEVLKNNPEAIIIGGDQVLNFNGDIFNKPETIENAISHLKKLQGKTHELITSIAVISKDKQVVETVVSKMTMKELSDEQIERYVVSDEPLWSCGAYKLETQGIALFDQIECPDHSSIIGLPLIALSKILPEFGIDVL</sequence>
<dbReference type="EC" id="3.6.1.-" evidence="4"/>
<organism evidence="5 6">
    <name type="scientific">Halobacteriovorax vibrionivorans</name>
    <dbReference type="NCBI Taxonomy" id="2152716"/>
    <lineage>
        <taxon>Bacteria</taxon>
        <taxon>Pseudomonadati</taxon>
        <taxon>Bdellovibrionota</taxon>
        <taxon>Bacteriovoracia</taxon>
        <taxon>Bacteriovoracales</taxon>
        <taxon>Halobacteriovoraceae</taxon>
        <taxon>Halobacteriovorax</taxon>
    </lineage>
</organism>
<feature type="site" description="Important for substrate specificity" evidence="4">
    <location>
        <position position="11"/>
    </location>
</feature>
<keyword evidence="3 4" id="KW-0546">Nucleotide metabolism</keyword>
<protein>
    <recommendedName>
        <fullName evidence="4">7-methyl-GTP pyrophosphatase</fullName>
        <shortName evidence="4">m(7)GTP pyrophosphatase</shortName>
        <ecNumber evidence="4">3.6.1.-</ecNumber>
    </recommendedName>
</protein>
<dbReference type="InterPro" id="IPR003697">
    <property type="entry name" value="Maf-like"/>
</dbReference>
<dbReference type="Gene3D" id="3.90.950.10">
    <property type="match status" value="1"/>
</dbReference>
<keyword evidence="2 4" id="KW-0378">Hydrolase</keyword>
<comment type="similarity">
    <text evidence="4">Belongs to the Maf family. YceF subfamily.</text>
</comment>
<dbReference type="Proteomes" id="UP000443582">
    <property type="component" value="Unassembled WGS sequence"/>
</dbReference>
<proteinExistence type="inferred from homology"/>
<dbReference type="SUPFAM" id="SSF52972">
    <property type="entry name" value="ITPase-like"/>
    <property type="match status" value="1"/>
</dbReference>
<comment type="function">
    <text evidence="4">Nucleoside triphosphate pyrophosphatase that hydrolyzes 7-methyl-GTP (m(7)GTP). May have a dual role in cell division arrest and in preventing the incorporation of modified nucleotides into cellular nucleic acids.</text>
</comment>
<evidence type="ECO:0000256" key="3">
    <source>
        <dbReference type="ARBA" id="ARBA00023080"/>
    </source>
</evidence>
<comment type="cofactor">
    <cofactor evidence="1 4">
        <name>a divalent metal cation</name>
        <dbReference type="ChEBI" id="CHEBI:60240"/>
    </cofactor>
</comment>
<evidence type="ECO:0000256" key="4">
    <source>
        <dbReference type="HAMAP-Rule" id="MF_00528"/>
    </source>
</evidence>
<reference evidence="6" key="1">
    <citation type="journal article" date="2019" name="Int. J. Syst. Evol. Microbiol.">
        <title>Halobacteriovorax valvorus sp. nov., a novel prokaryotic predator isolated from coastal seawater of China.</title>
        <authorList>
            <person name="Chen M.-X."/>
        </authorList>
    </citation>
    <scope>NUCLEOTIDE SEQUENCE [LARGE SCALE GENOMIC DNA]</scope>
    <source>
        <strain evidence="6">BL9</strain>
    </source>
</reference>
<dbReference type="PANTHER" id="PTHR43213:SF5">
    <property type="entry name" value="BIFUNCTIONAL DTTP_UTP PYROPHOSPHATASE_METHYLTRANSFERASE PROTEIN-RELATED"/>
    <property type="match status" value="1"/>
</dbReference>
<name>A0ABY0IC84_9BACT</name>
<dbReference type="EMBL" id="QDKL01000003">
    <property type="protein sequence ID" value="RZF20576.1"/>
    <property type="molecule type" value="Genomic_DNA"/>
</dbReference>
<dbReference type="NCBIfam" id="TIGR00172">
    <property type="entry name" value="maf"/>
    <property type="match status" value="1"/>
</dbReference>
<accession>A0ABY0IC84</accession>
<dbReference type="RefSeq" id="WP_115362526.1">
    <property type="nucleotide sequence ID" value="NZ_QDKL01000003.1"/>
</dbReference>
<feature type="site" description="Important for substrate specificity" evidence="4">
    <location>
        <position position="153"/>
    </location>
</feature>
<gene>
    <name evidence="5" type="primary">maf</name>
    <name evidence="5" type="ORF">DAY19_11365</name>
</gene>
<feature type="active site" description="Proton acceptor" evidence="4">
    <location>
        <position position="70"/>
    </location>
</feature>
<feature type="site" description="Important for substrate specificity" evidence="4">
    <location>
        <position position="71"/>
    </location>
</feature>